<organism evidence="7 8">
    <name type="scientific">Ascoidea rubescens DSM 1968</name>
    <dbReference type="NCBI Taxonomy" id="1344418"/>
    <lineage>
        <taxon>Eukaryota</taxon>
        <taxon>Fungi</taxon>
        <taxon>Dikarya</taxon>
        <taxon>Ascomycota</taxon>
        <taxon>Saccharomycotina</taxon>
        <taxon>Saccharomycetes</taxon>
        <taxon>Ascoideaceae</taxon>
        <taxon>Ascoidea</taxon>
    </lineage>
</organism>
<dbReference type="InterPro" id="IPR010033">
    <property type="entry name" value="HAD_SF_ppase_IIIC"/>
</dbReference>
<evidence type="ECO:0000256" key="1">
    <source>
        <dbReference type="ARBA" id="ARBA00004141"/>
    </source>
</evidence>
<evidence type="ECO:0000259" key="6">
    <source>
        <dbReference type="Pfam" id="PF00324"/>
    </source>
</evidence>
<feature type="transmembrane region" description="Helical" evidence="5">
    <location>
        <begin position="279"/>
        <end position="302"/>
    </location>
</feature>
<dbReference type="OrthoDB" id="2865258at2759"/>
<feature type="transmembrane region" description="Helical" evidence="5">
    <location>
        <begin position="373"/>
        <end position="394"/>
    </location>
</feature>
<feature type="transmembrane region" description="Helical" evidence="5">
    <location>
        <begin position="78"/>
        <end position="104"/>
    </location>
</feature>
<keyword evidence="4 5" id="KW-0472">Membrane</keyword>
<dbReference type="InterPro" id="IPR004841">
    <property type="entry name" value="AA-permease/SLC12A_dom"/>
</dbReference>
<dbReference type="Pfam" id="PF12689">
    <property type="entry name" value="Acid_PPase"/>
    <property type="match status" value="1"/>
</dbReference>
<dbReference type="NCBIfam" id="TIGR01681">
    <property type="entry name" value="HAD-SF-IIIC"/>
    <property type="match status" value="1"/>
</dbReference>
<feature type="transmembrane region" description="Helical" evidence="5">
    <location>
        <begin position="450"/>
        <end position="469"/>
    </location>
</feature>
<feature type="transmembrane region" description="Helical" evidence="5">
    <location>
        <begin position="406"/>
        <end position="429"/>
    </location>
</feature>
<feature type="transmembrane region" description="Helical" evidence="5">
    <location>
        <begin position="156"/>
        <end position="178"/>
    </location>
</feature>
<evidence type="ECO:0000256" key="2">
    <source>
        <dbReference type="ARBA" id="ARBA00022692"/>
    </source>
</evidence>
<dbReference type="InterPro" id="IPR050524">
    <property type="entry name" value="APC_YAT"/>
</dbReference>
<evidence type="ECO:0000256" key="4">
    <source>
        <dbReference type="ARBA" id="ARBA00023136"/>
    </source>
</evidence>
<evidence type="ECO:0000256" key="3">
    <source>
        <dbReference type="ARBA" id="ARBA00022989"/>
    </source>
</evidence>
<dbReference type="STRING" id="1344418.A0A1D2VJ78"/>
<dbReference type="Gene3D" id="3.40.50.1000">
    <property type="entry name" value="HAD superfamily/HAD-like"/>
    <property type="match status" value="1"/>
</dbReference>
<dbReference type="InterPro" id="IPR010036">
    <property type="entry name" value="MDP_1_eu_arc"/>
</dbReference>
<dbReference type="PANTHER" id="PTHR43341">
    <property type="entry name" value="AMINO ACID PERMEASE"/>
    <property type="match status" value="1"/>
</dbReference>
<sequence length="704" mass="79509">MSDTEKHNSPQVEVENISTGPTKKNFLGIFSIENTTTQTQRRLSNRQCQLLAMGSCIGTALLISIGSALSYGGPANLFIAYTFWCTVVYGTNCTLSEMTVYYPCDGSWIVYITRWVGESIGVANAWQYIFGLVALVAFEITAFGLIINYWTTDYPTWVPITCVLISYILVEVLGVNIYGEVEFWLASCKVFLAFMMIFYTFFTMVGANPQCWVYGFHYWKNPGSFVDYLGTGTKLSYFEGFVNVLIMASFTIAGPDYVSITAGEVKNPRVVLPKVFKTVLYRLFLFFVLGSLCVGIICPYNADDLLSGGSKAAQSPYVISMKILGIKGLPDFFNAILLTTIYSSGNGFFYCATRSLYGLANEGKAPGFFKICLRNGSPIVCIALVSAGSCLAYLSLSNNSAKVLNWFIGLSTASLMIYMMLINAAYIRFRQGLKAQGIPYESLAYRHRDSSWICWYSLVMNFILLWIQGYYVFKPGSWDTATFLFCYFMPFFTIGIAFIWQILKRPKILKPEELDLITGLKEIDEYCDNYVEEEQTKCWCDTHINTPLRSISDSTIVDAYGFELSFYKDVPGIIQELKDNNVKIVAASRTWAPDVAKKILTLLKINNELSIKYFDELQWGEHTKVIHITNALKKLNKTYVNETKDGKSQKLGLDEVILFDDESRNKDVERHGIHFAFLPNEDYGLTRKLFVKGINDWAKKNGHL</sequence>
<dbReference type="GO" id="GO:0016791">
    <property type="term" value="F:phosphatase activity"/>
    <property type="evidence" value="ECO:0007669"/>
    <property type="project" value="InterPro"/>
</dbReference>
<dbReference type="GO" id="GO:0015171">
    <property type="term" value="F:amino acid transmembrane transporter activity"/>
    <property type="evidence" value="ECO:0007669"/>
    <property type="project" value="TreeGrafter"/>
</dbReference>
<keyword evidence="3 5" id="KW-1133">Transmembrane helix</keyword>
<dbReference type="InterPro" id="IPR023214">
    <property type="entry name" value="HAD_sf"/>
</dbReference>
<protein>
    <recommendedName>
        <fullName evidence="6">Amino acid permease/ SLC12A domain-containing protein</fullName>
    </recommendedName>
</protein>
<feature type="transmembrane region" description="Helical" evidence="5">
    <location>
        <begin position="50"/>
        <end position="72"/>
    </location>
</feature>
<name>A0A1D2VJ78_9ASCO</name>
<dbReference type="NCBIfam" id="TIGR01685">
    <property type="entry name" value="MDP-1"/>
    <property type="match status" value="1"/>
</dbReference>
<feature type="transmembrane region" description="Helical" evidence="5">
    <location>
        <begin position="190"/>
        <end position="215"/>
    </location>
</feature>
<dbReference type="AlphaFoldDB" id="A0A1D2VJ78"/>
<dbReference type="GeneID" id="30967831"/>
<dbReference type="EMBL" id="KV454479">
    <property type="protein sequence ID" value="ODV61620.1"/>
    <property type="molecule type" value="Genomic_DNA"/>
</dbReference>
<dbReference type="Gene3D" id="1.20.1740.10">
    <property type="entry name" value="Amino acid/polyamine transporter I"/>
    <property type="match status" value="1"/>
</dbReference>
<dbReference type="RefSeq" id="XP_020047927.1">
    <property type="nucleotide sequence ID" value="XM_020194195.1"/>
</dbReference>
<dbReference type="InterPro" id="IPR036412">
    <property type="entry name" value="HAD-like_sf"/>
</dbReference>
<accession>A0A1D2VJ78</accession>
<evidence type="ECO:0000313" key="8">
    <source>
        <dbReference type="Proteomes" id="UP000095038"/>
    </source>
</evidence>
<dbReference type="Proteomes" id="UP000095038">
    <property type="component" value="Unassembled WGS sequence"/>
</dbReference>
<dbReference type="SUPFAM" id="SSF56784">
    <property type="entry name" value="HAD-like"/>
    <property type="match status" value="1"/>
</dbReference>
<keyword evidence="8" id="KW-1185">Reference proteome</keyword>
<gene>
    <name evidence="7" type="ORF">ASCRUDRAFT_7827</name>
</gene>
<proteinExistence type="predicted"/>
<dbReference type="InParanoid" id="A0A1D2VJ78"/>
<dbReference type="Pfam" id="PF00324">
    <property type="entry name" value="AA_permease"/>
    <property type="match status" value="1"/>
</dbReference>
<comment type="subcellular location">
    <subcellularLocation>
        <location evidence="1">Membrane</location>
        <topology evidence="1">Multi-pass membrane protein</topology>
    </subcellularLocation>
</comment>
<feature type="domain" description="Amino acid permease/ SLC12A" evidence="6">
    <location>
        <begin position="49"/>
        <end position="508"/>
    </location>
</feature>
<dbReference type="GO" id="GO:0016020">
    <property type="term" value="C:membrane"/>
    <property type="evidence" value="ECO:0007669"/>
    <property type="project" value="UniProtKB-SubCell"/>
</dbReference>
<feature type="transmembrane region" description="Helical" evidence="5">
    <location>
        <begin position="235"/>
        <end position="258"/>
    </location>
</feature>
<reference evidence="8" key="1">
    <citation type="submission" date="2016-05" db="EMBL/GenBank/DDBJ databases">
        <title>Comparative genomics of biotechnologically important yeasts.</title>
        <authorList>
            <consortium name="DOE Joint Genome Institute"/>
            <person name="Riley R."/>
            <person name="Haridas S."/>
            <person name="Wolfe K.H."/>
            <person name="Lopes M.R."/>
            <person name="Hittinger C.T."/>
            <person name="Goker M."/>
            <person name="Salamov A."/>
            <person name="Wisecaver J."/>
            <person name="Long T.M."/>
            <person name="Aerts A.L."/>
            <person name="Barry K."/>
            <person name="Choi C."/>
            <person name="Clum A."/>
            <person name="Coughlan A.Y."/>
            <person name="Deshpande S."/>
            <person name="Douglass A.P."/>
            <person name="Hanson S.J."/>
            <person name="Klenk H.-P."/>
            <person name="Labutti K."/>
            <person name="Lapidus A."/>
            <person name="Lindquist E."/>
            <person name="Lipzen A."/>
            <person name="Meier-Kolthoff J.P."/>
            <person name="Ohm R.A."/>
            <person name="Otillar R.P."/>
            <person name="Pangilinan J."/>
            <person name="Peng Y."/>
            <person name="Rokas A."/>
            <person name="Rosa C.A."/>
            <person name="Scheuner C."/>
            <person name="Sibirny A.A."/>
            <person name="Slot J.C."/>
            <person name="Stielow J.B."/>
            <person name="Sun H."/>
            <person name="Kurtzman C.P."/>
            <person name="Blackwell M."/>
            <person name="Grigoriev I.V."/>
            <person name="Jeffries T.W."/>
        </authorList>
    </citation>
    <scope>NUCLEOTIDE SEQUENCE [LARGE SCALE GENOMIC DNA]</scope>
    <source>
        <strain evidence="8">DSM 1968</strain>
    </source>
</reference>
<feature type="transmembrane region" description="Helical" evidence="5">
    <location>
        <begin position="125"/>
        <end position="150"/>
    </location>
</feature>
<feature type="transmembrane region" description="Helical" evidence="5">
    <location>
        <begin position="481"/>
        <end position="503"/>
    </location>
</feature>
<dbReference type="PANTHER" id="PTHR43341:SF15">
    <property type="entry name" value="GENERAL AMINO ACID PERMEASE AGP2"/>
    <property type="match status" value="1"/>
</dbReference>
<feature type="transmembrane region" description="Helical" evidence="5">
    <location>
        <begin position="332"/>
        <end position="352"/>
    </location>
</feature>
<evidence type="ECO:0000313" key="7">
    <source>
        <dbReference type="EMBL" id="ODV61620.1"/>
    </source>
</evidence>
<keyword evidence="2 5" id="KW-0812">Transmembrane</keyword>
<evidence type="ECO:0000256" key="5">
    <source>
        <dbReference type="SAM" id="Phobius"/>
    </source>
</evidence>